<feature type="binding site" evidence="8">
    <location>
        <position position="61"/>
    </location>
    <ligand>
        <name>Zn(2+)</name>
        <dbReference type="ChEBI" id="CHEBI:29105"/>
    </ligand>
</feature>
<dbReference type="PANTHER" id="PTHR24379">
    <property type="entry name" value="KRAB AND ZINC FINGER DOMAIN-CONTAINING"/>
    <property type="match status" value="1"/>
</dbReference>
<feature type="domain" description="C2H2-type" evidence="10">
    <location>
        <begin position="282"/>
        <end position="309"/>
    </location>
</feature>
<feature type="domain" description="C2H2-type" evidence="10">
    <location>
        <begin position="431"/>
        <end position="458"/>
    </location>
</feature>
<feature type="domain" description="C2H2-type" evidence="10">
    <location>
        <begin position="404"/>
        <end position="427"/>
    </location>
</feature>
<gene>
    <name evidence="13" type="primary">LOC115876992</name>
</gene>
<sequence length="725" mass="83231">MEKNKKQLQDMKICRFCLTSDEKELTSIYQKDPKMIPLTVQIMSCISIEVFPTDGLPQLICNTCKQQTNQSYVFKSNCKKADDALKNFFRTGGLVKPDFPKVPKVTKRGGEKILPVKDVKIVENDAEPNTEHSKRVKLQDGTEIITLCITPSESSIQDESSRGSNLNNEEDNTRESEGDVYGESDNVEAAETHIDEKRIYSCDLCDKSFLLKQLLELHLKNHERIRKFSCSSCDSKFYTKYDLAQHCRNHCQDKSFSCSVCLKLFSTEPLLTKHELTHCDKFTCPHCDKNYGNQESLDNHMKKHDKKKAFVCTKCEKSFVFKQGLLRHLVIHNQDMPFKCTYCDDSFNSQFRLTRHITTHAGLRPYPCKVCGRTFLLSHHLTRHMRSHYAAGQGRKVEETILQHKCDICSMSFRRKDSLINHSAIHSMVNLRCVICNTSFKSANAVKEHITTHLQGLPYPCENCDYSFESEEQLETHQLTHAVMEYEEQIEQEVISEVNRSSMTFSDYEEYNTFDEDENEGEVAEYHITSIDNPELVPSRPSVEENRTEDELSRDIDDNDGDGNRDKHDIKPVVRLEGAKVYERKRPLQRKIPTIEIQDETLNTAISLDEIDEKPSNIKLFSDFETEPVPHSLSKLPSKKPANVKVGDKVVKVQKYLMTKDEMKQMAKMGILEVKNGQVIMKNPGQPFLNATIKPAAPSDIETLLSNAKRKSTTTQYQRRNESST</sequence>
<evidence type="ECO:0000256" key="8">
    <source>
        <dbReference type="PROSITE-ProRule" id="PRU01263"/>
    </source>
</evidence>
<dbReference type="AlphaFoldDB" id="A0A6J2XD71"/>
<keyword evidence="12" id="KW-1185">Reference proteome</keyword>
<dbReference type="GeneID" id="115876992"/>
<feature type="region of interest" description="Disordered" evidence="9">
    <location>
        <begin position="704"/>
        <end position="725"/>
    </location>
</feature>
<dbReference type="SMART" id="SM00355">
    <property type="entry name" value="ZnF_C2H2"/>
    <property type="match status" value="10"/>
</dbReference>
<keyword evidence="5 8" id="KW-0862">Zinc</keyword>
<feature type="domain" description="C2H2-type" evidence="10">
    <location>
        <begin position="200"/>
        <end position="227"/>
    </location>
</feature>
<evidence type="ECO:0000313" key="12">
    <source>
        <dbReference type="Proteomes" id="UP000504635"/>
    </source>
</evidence>
<dbReference type="SUPFAM" id="SSF57667">
    <property type="entry name" value="beta-beta-alpha zinc fingers"/>
    <property type="match status" value="6"/>
</dbReference>
<dbReference type="KEGG" id="soy:115876992"/>
<keyword evidence="3" id="KW-0677">Repeat</keyword>
<comment type="subcellular location">
    <subcellularLocation>
        <location evidence="1">Nucleus</location>
    </subcellularLocation>
</comment>
<protein>
    <submittedName>
        <fullName evidence="13">Zinc finger protein 774-like isoform X1</fullName>
    </submittedName>
</protein>
<dbReference type="InterPro" id="IPR022755">
    <property type="entry name" value="Znf_C2H2_jaz"/>
</dbReference>
<evidence type="ECO:0000256" key="5">
    <source>
        <dbReference type="ARBA" id="ARBA00022833"/>
    </source>
</evidence>
<feature type="domain" description="C2H2-type" evidence="10">
    <location>
        <begin position="366"/>
        <end position="393"/>
    </location>
</feature>
<organism evidence="12 13">
    <name type="scientific">Sitophilus oryzae</name>
    <name type="common">Rice weevil</name>
    <name type="synonym">Curculio oryzae</name>
    <dbReference type="NCBI Taxonomy" id="7048"/>
    <lineage>
        <taxon>Eukaryota</taxon>
        <taxon>Metazoa</taxon>
        <taxon>Ecdysozoa</taxon>
        <taxon>Arthropoda</taxon>
        <taxon>Hexapoda</taxon>
        <taxon>Insecta</taxon>
        <taxon>Pterygota</taxon>
        <taxon>Neoptera</taxon>
        <taxon>Endopterygota</taxon>
        <taxon>Coleoptera</taxon>
        <taxon>Polyphaga</taxon>
        <taxon>Cucujiformia</taxon>
        <taxon>Curculionidae</taxon>
        <taxon>Dryophthorinae</taxon>
        <taxon>Sitophilus</taxon>
    </lineage>
</organism>
<dbReference type="GO" id="GO:0008270">
    <property type="term" value="F:zinc ion binding"/>
    <property type="evidence" value="ECO:0007669"/>
    <property type="project" value="UniProtKB-UniRule"/>
</dbReference>
<name>A0A6J2XD71_SITOR</name>
<proteinExistence type="predicted"/>
<evidence type="ECO:0000256" key="1">
    <source>
        <dbReference type="ARBA" id="ARBA00004123"/>
    </source>
</evidence>
<dbReference type="Gene3D" id="3.40.1800.20">
    <property type="match status" value="1"/>
</dbReference>
<feature type="domain" description="C2H2-type" evidence="10">
    <location>
        <begin position="228"/>
        <end position="255"/>
    </location>
</feature>
<keyword evidence="2 8" id="KW-0479">Metal-binding</keyword>
<evidence type="ECO:0000256" key="3">
    <source>
        <dbReference type="ARBA" id="ARBA00022737"/>
    </source>
</evidence>
<reference evidence="13" key="1">
    <citation type="submission" date="2025-08" db="UniProtKB">
        <authorList>
            <consortium name="RefSeq"/>
        </authorList>
    </citation>
    <scope>IDENTIFICATION</scope>
    <source>
        <tissue evidence="13">Gonads</tissue>
    </source>
</reference>
<evidence type="ECO:0000256" key="2">
    <source>
        <dbReference type="ARBA" id="ARBA00022723"/>
    </source>
</evidence>
<feature type="domain" description="ZAD" evidence="11">
    <location>
        <begin position="12"/>
        <end position="88"/>
    </location>
</feature>
<dbReference type="InParanoid" id="A0A6J2XD71"/>
<dbReference type="Pfam" id="PF13894">
    <property type="entry name" value="zf-C2H2_4"/>
    <property type="match status" value="1"/>
</dbReference>
<dbReference type="Gene3D" id="3.30.160.60">
    <property type="entry name" value="Classic Zinc Finger"/>
    <property type="match status" value="6"/>
</dbReference>
<evidence type="ECO:0000259" key="10">
    <source>
        <dbReference type="PROSITE" id="PS50157"/>
    </source>
</evidence>
<feature type="region of interest" description="Disordered" evidence="9">
    <location>
        <begin position="153"/>
        <end position="184"/>
    </location>
</feature>
<dbReference type="PANTHER" id="PTHR24379:SF121">
    <property type="entry name" value="C2H2-TYPE DOMAIN-CONTAINING PROTEIN"/>
    <property type="match status" value="1"/>
</dbReference>
<evidence type="ECO:0000256" key="6">
    <source>
        <dbReference type="ARBA" id="ARBA00023242"/>
    </source>
</evidence>
<dbReference type="FunCoup" id="A0A6J2XD71">
    <property type="interactions" value="552"/>
</dbReference>
<feature type="compositionally biased region" description="Polar residues" evidence="9">
    <location>
        <begin position="153"/>
        <end position="167"/>
    </location>
</feature>
<feature type="binding site" evidence="8">
    <location>
        <position position="14"/>
    </location>
    <ligand>
        <name>Zn(2+)</name>
        <dbReference type="ChEBI" id="CHEBI:29105"/>
    </ligand>
</feature>
<dbReference type="InterPro" id="IPR036236">
    <property type="entry name" value="Znf_C2H2_sf"/>
</dbReference>
<feature type="domain" description="C2H2-type" evidence="10">
    <location>
        <begin position="338"/>
        <end position="365"/>
    </location>
</feature>
<evidence type="ECO:0000259" key="11">
    <source>
        <dbReference type="PROSITE" id="PS51915"/>
    </source>
</evidence>
<dbReference type="Pfam" id="PF00096">
    <property type="entry name" value="zf-C2H2"/>
    <property type="match status" value="4"/>
</dbReference>
<keyword evidence="4 7" id="KW-0863">Zinc-finger</keyword>
<evidence type="ECO:0000313" key="13">
    <source>
        <dbReference type="RefSeq" id="XP_030748910.1"/>
    </source>
</evidence>
<keyword evidence="6" id="KW-0539">Nucleus</keyword>
<dbReference type="Pfam" id="PF12171">
    <property type="entry name" value="zf-C2H2_jaz"/>
    <property type="match status" value="1"/>
</dbReference>
<evidence type="ECO:0000256" key="7">
    <source>
        <dbReference type="PROSITE-ProRule" id="PRU00042"/>
    </source>
</evidence>
<dbReference type="OrthoDB" id="6077919at2759"/>
<evidence type="ECO:0000256" key="9">
    <source>
        <dbReference type="SAM" id="MobiDB-lite"/>
    </source>
</evidence>
<dbReference type="GO" id="GO:0005634">
    <property type="term" value="C:nucleus"/>
    <property type="evidence" value="ECO:0007669"/>
    <property type="project" value="UniProtKB-SubCell"/>
</dbReference>
<feature type="domain" description="C2H2-type" evidence="10">
    <location>
        <begin position="310"/>
        <end position="337"/>
    </location>
</feature>
<dbReference type="InterPro" id="IPR012934">
    <property type="entry name" value="Znf_AD"/>
</dbReference>
<accession>A0A6J2XD71</accession>
<feature type="binding site" evidence="8">
    <location>
        <position position="17"/>
    </location>
    <ligand>
        <name>Zn(2+)</name>
        <dbReference type="ChEBI" id="CHEBI:29105"/>
    </ligand>
</feature>
<dbReference type="FunFam" id="3.30.160.60:FF:000145">
    <property type="entry name" value="Zinc finger protein 574"/>
    <property type="match status" value="1"/>
</dbReference>
<feature type="region of interest" description="Disordered" evidence="9">
    <location>
        <begin position="531"/>
        <end position="570"/>
    </location>
</feature>
<feature type="binding site" evidence="8">
    <location>
        <position position="64"/>
    </location>
    <ligand>
        <name>Zn(2+)</name>
        <dbReference type="ChEBI" id="CHEBI:29105"/>
    </ligand>
</feature>
<feature type="domain" description="C2H2-type" evidence="10">
    <location>
        <begin position="256"/>
        <end position="283"/>
    </location>
</feature>
<dbReference type="SMART" id="SM00868">
    <property type="entry name" value="zf-AD"/>
    <property type="match status" value="1"/>
</dbReference>
<feature type="compositionally biased region" description="Basic and acidic residues" evidence="9">
    <location>
        <begin position="542"/>
        <end position="570"/>
    </location>
</feature>
<dbReference type="PROSITE" id="PS50157">
    <property type="entry name" value="ZINC_FINGER_C2H2_2"/>
    <property type="match status" value="10"/>
</dbReference>
<dbReference type="InterPro" id="IPR013087">
    <property type="entry name" value="Znf_C2H2_type"/>
</dbReference>
<feature type="domain" description="C2H2-type" evidence="10">
    <location>
        <begin position="459"/>
        <end position="482"/>
    </location>
</feature>
<dbReference type="PROSITE" id="PS00028">
    <property type="entry name" value="ZINC_FINGER_C2H2_1"/>
    <property type="match status" value="10"/>
</dbReference>
<evidence type="ECO:0000256" key="4">
    <source>
        <dbReference type="ARBA" id="ARBA00022771"/>
    </source>
</evidence>
<dbReference type="SUPFAM" id="SSF57716">
    <property type="entry name" value="Glucocorticoid receptor-like (DNA-binding domain)"/>
    <property type="match status" value="1"/>
</dbReference>
<dbReference type="Pfam" id="PF07776">
    <property type="entry name" value="zf-AD"/>
    <property type="match status" value="1"/>
</dbReference>
<dbReference type="Proteomes" id="UP000504635">
    <property type="component" value="Unplaced"/>
</dbReference>
<dbReference type="PROSITE" id="PS51915">
    <property type="entry name" value="ZAD"/>
    <property type="match status" value="1"/>
</dbReference>
<dbReference type="RefSeq" id="XP_030748910.1">
    <property type="nucleotide sequence ID" value="XM_030893050.1"/>
</dbReference>